<comment type="caution">
    <text evidence="1">The sequence shown here is derived from an EMBL/GenBank/DDBJ whole genome shotgun (WGS) entry which is preliminary data.</text>
</comment>
<evidence type="ECO:0000313" key="2">
    <source>
        <dbReference type="Proteomes" id="UP000607653"/>
    </source>
</evidence>
<organism evidence="1 2">
    <name type="scientific">Nelumbo nucifera</name>
    <name type="common">Sacred lotus</name>
    <dbReference type="NCBI Taxonomy" id="4432"/>
    <lineage>
        <taxon>Eukaryota</taxon>
        <taxon>Viridiplantae</taxon>
        <taxon>Streptophyta</taxon>
        <taxon>Embryophyta</taxon>
        <taxon>Tracheophyta</taxon>
        <taxon>Spermatophyta</taxon>
        <taxon>Magnoliopsida</taxon>
        <taxon>Proteales</taxon>
        <taxon>Nelumbonaceae</taxon>
        <taxon>Nelumbo</taxon>
    </lineage>
</organism>
<dbReference type="EMBL" id="DUZY01000001">
    <property type="protein sequence ID" value="DAD21057.1"/>
    <property type="molecule type" value="Genomic_DNA"/>
</dbReference>
<name>A0A822XLB5_NELNU</name>
<dbReference type="PANTHER" id="PTHR38364">
    <property type="entry name" value="OSJNBA0022H21.9 PROTEIN"/>
    <property type="match status" value="1"/>
</dbReference>
<keyword evidence="2" id="KW-1185">Reference proteome</keyword>
<sequence>MEGTWEQRIQALTHILTSPIIDQSLHSQLFISTQVPCYLNWGYPPVLSNKDQKNSFPFLHLRGSLSLFEEVSKFGLPETSWRSKYPFQQPPPLILAKGVEEAPPS</sequence>
<gene>
    <name evidence="1" type="ORF">HUJ06_022520</name>
</gene>
<evidence type="ECO:0000313" key="1">
    <source>
        <dbReference type="EMBL" id="DAD21057.1"/>
    </source>
</evidence>
<protein>
    <submittedName>
        <fullName evidence="1">Uncharacterized protein</fullName>
    </submittedName>
</protein>
<dbReference type="Proteomes" id="UP000607653">
    <property type="component" value="Unassembled WGS sequence"/>
</dbReference>
<proteinExistence type="predicted"/>
<accession>A0A822XLB5</accession>
<dbReference type="AlphaFoldDB" id="A0A822XLB5"/>
<dbReference type="PANTHER" id="PTHR38364:SF1">
    <property type="entry name" value="OS04G0475300 PROTEIN"/>
    <property type="match status" value="1"/>
</dbReference>
<reference evidence="1 2" key="1">
    <citation type="journal article" date="2020" name="Mol. Biol. Evol.">
        <title>Distinct Expression and Methylation Patterns for Genes with Different Fates following a Single Whole-Genome Duplication in Flowering Plants.</title>
        <authorList>
            <person name="Shi T."/>
            <person name="Rahmani R.S."/>
            <person name="Gugger P.F."/>
            <person name="Wang M."/>
            <person name="Li H."/>
            <person name="Zhang Y."/>
            <person name="Li Z."/>
            <person name="Wang Q."/>
            <person name="Van de Peer Y."/>
            <person name="Marchal K."/>
            <person name="Chen J."/>
        </authorList>
    </citation>
    <scope>NUCLEOTIDE SEQUENCE [LARGE SCALE GENOMIC DNA]</scope>
    <source>
        <tissue evidence="1">Leaf</tissue>
    </source>
</reference>